<dbReference type="InterPro" id="IPR040976">
    <property type="entry name" value="Pkinase_fungal"/>
</dbReference>
<dbReference type="Proteomes" id="UP000054279">
    <property type="component" value="Unassembled WGS sequence"/>
</dbReference>
<dbReference type="Gene3D" id="1.10.510.10">
    <property type="entry name" value="Transferase(Phosphotransferase) domain 1"/>
    <property type="match status" value="1"/>
</dbReference>
<evidence type="ECO:0000313" key="2">
    <source>
        <dbReference type="EMBL" id="KIJ46126.1"/>
    </source>
</evidence>
<evidence type="ECO:0000313" key="3">
    <source>
        <dbReference type="Proteomes" id="UP000054279"/>
    </source>
</evidence>
<dbReference type="InterPro" id="IPR011009">
    <property type="entry name" value="Kinase-like_dom_sf"/>
</dbReference>
<gene>
    <name evidence="2" type="ORF">M422DRAFT_250559</name>
</gene>
<organism evidence="2 3">
    <name type="scientific">Sphaerobolus stellatus (strain SS14)</name>
    <dbReference type="NCBI Taxonomy" id="990650"/>
    <lineage>
        <taxon>Eukaryota</taxon>
        <taxon>Fungi</taxon>
        <taxon>Dikarya</taxon>
        <taxon>Basidiomycota</taxon>
        <taxon>Agaricomycotina</taxon>
        <taxon>Agaricomycetes</taxon>
        <taxon>Phallomycetidae</taxon>
        <taxon>Geastrales</taxon>
        <taxon>Sphaerobolaceae</taxon>
        <taxon>Sphaerobolus</taxon>
    </lineage>
</organism>
<dbReference type="Pfam" id="PF17667">
    <property type="entry name" value="Pkinase_fungal"/>
    <property type="match status" value="1"/>
</dbReference>
<dbReference type="HOGENOM" id="CLU_1001739_0_0_1"/>
<reference evidence="2 3" key="1">
    <citation type="submission" date="2014-06" db="EMBL/GenBank/DDBJ databases">
        <title>Evolutionary Origins and Diversification of the Mycorrhizal Mutualists.</title>
        <authorList>
            <consortium name="DOE Joint Genome Institute"/>
            <consortium name="Mycorrhizal Genomics Consortium"/>
            <person name="Kohler A."/>
            <person name="Kuo A."/>
            <person name="Nagy L.G."/>
            <person name="Floudas D."/>
            <person name="Copeland A."/>
            <person name="Barry K.W."/>
            <person name="Cichocki N."/>
            <person name="Veneault-Fourrey C."/>
            <person name="LaButti K."/>
            <person name="Lindquist E.A."/>
            <person name="Lipzen A."/>
            <person name="Lundell T."/>
            <person name="Morin E."/>
            <person name="Murat C."/>
            <person name="Riley R."/>
            <person name="Ohm R."/>
            <person name="Sun H."/>
            <person name="Tunlid A."/>
            <person name="Henrissat B."/>
            <person name="Grigoriev I.V."/>
            <person name="Hibbett D.S."/>
            <person name="Martin F."/>
        </authorList>
    </citation>
    <scope>NUCLEOTIDE SEQUENCE [LARGE SCALE GENOMIC DNA]</scope>
    <source>
        <strain evidence="2 3">SS14</strain>
    </source>
</reference>
<name>A0A0C9W474_SPHS4</name>
<dbReference type="AlphaFoldDB" id="A0A0C9W474"/>
<dbReference type="SUPFAM" id="SSF56112">
    <property type="entry name" value="Protein kinase-like (PK-like)"/>
    <property type="match status" value="1"/>
</dbReference>
<accession>A0A0C9W474</accession>
<sequence length="278" mass="31902">MPGEVIITDQAFSIFVTFIHFEKVEVKRGVFDTVQTNRQESRSDDQDVVHIRTIYQCHPNCRPLEAFADDAENLAAAIKDVIIGLTQIYQYCNLVHGDIVPWNILVQPTASKRFRGVLIDFTFAQVKNSSVLGSQAQFPTRDIWPPPVHNAQMFMHHDIWPSGIRTPKYHLEDIQPCYFILYELSGDLLLWVIADARAARRAKTGHFLLEFDINLRMPPDGSSSPQHLKALAIDLHTFFRQRYLDALAEAHMRGTEGRKLPTKSFLDDYRELLINLVN</sequence>
<keyword evidence="3" id="KW-1185">Reference proteome</keyword>
<proteinExistence type="predicted"/>
<feature type="domain" description="Fungal-type protein kinase" evidence="1">
    <location>
        <begin position="38"/>
        <end position="127"/>
    </location>
</feature>
<evidence type="ECO:0000259" key="1">
    <source>
        <dbReference type="Pfam" id="PF17667"/>
    </source>
</evidence>
<protein>
    <recommendedName>
        <fullName evidence="1">Fungal-type protein kinase domain-containing protein</fullName>
    </recommendedName>
</protein>
<dbReference type="EMBL" id="KN837109">
    <property type="protein sequence ID" value="KIJ46126.1"/>
    <property type="molecule type" value="Genomic_DNA"/>
</dbReference>